<comment type="catalytic activity">
    <reaction evidence="10">
        <text>L-histidinol phosphate + H2O = L-histidinol + phosphate</text>
        <dbReference type="Rhea" id="RHEA:14465"/>
        <dbReference type="ChEBI" id="CHEBI:15377"/>
        <dbReference type="ChEBI" id="CHEBI:43474"/>
        <dbReference type="ChEBI" id="CHEBI:57699"/>
        <dbReference type="ChEBI" id="CHEBI:57980"/>
        <dbReference type="EC" id="3.1.3.15"/>
    </reaction>
</comment>
<feature type="binding site" evidence="12">
    <location>
        <position position="90"/>
    </location>
    <ligand>
        <name>Mg(2+)</name>
        <dbReference type="ChEBI" id="CHEBI:18420"/>
        <label>2</label>
    </ligand>
</feature>
<feature type="binding site" evidence="12">
    <location>
        <position position="72"/>
    </location>
    <ligand>
        <name>Mg(2+)</name>
        <dbReference type="ChEBI" id="CHEBI:18420"/>
        <label>1</label>
        <note>catalytic</note>
    </ligand>
</feature>
<keyword evidence="9" id="KW-0368">Histidine biosynthesis</keyword>
<keyword evidence="5" id="KW-0028">Amino-acid biosynthesis</keyword>
<evidence type="ECO:0000256" key="4">
    <source>
        <dbReference type="ARBA" id="ARBA00013085"/>
    </source>
</evidence>
<reference evidence="13 14" key="1">
    <citation type="journal article" date="2020" name="Proc. Natl. Acad. Sci. U.S.A.">
        <title>Ecological drivers of bacterial community assembly in synthetic phycospheres.</title>
        <authorList>
            <person name="Fu H."/>
            <person name="Uchimiya M."/>
            <person name="Gore J."/>
            <person name="Moran M.A."/>
        </authorList>
    </citation>
    <scope>NUCLEOTIDE SEQUENCE [LARGE SCALE GENOMIC DNA]</scope>
    <source>
        <strain evidence="13">HF-Din03</strain>
    </source>
</reference>
<evidence type="ECO:0000256" key="9">
    <source>
        <dbReference type="ARBA" id="ARBA00023102"/>
    </source>
</evidence>
<dbReference type="RefSeq" id="WP_011048657.1">
    <property type="nucleotide sequence ID" value="NZ_CP076685.1"/>
</dbReference>
<dbReference type="Gene3D" id="3.30.540.10">
    <property type="entry name" value="Fructose-1,6-Bisphosphatase, subunit A, domain 1"/>
    <property type="match status" value="1"/>
</dbReference>
<dbReference type="PANTHER" id="PTHR43200">
    <property type="entry name" value="PHOSPHATASE"/>
    <property type="match status" value="1"/>
</dbReference>
<name>A0A850LFB2_9RHOB</name>
<dbReference type="UniPathway" id="UPA00031">
    <property type="reaction ID" value="UER00013"/>
</dbReference>
<evidence type="ECO:0000256" key="5">
    <source>
        <dbReference type="ARBA" id="ARBA00022605"/>
    </source>
</evidence>
<dbReference type="AlphaFoldDB" id="A0A850LFB2"/>
<evidence type="ECO:0000313" key="14">
    <source>
        <dbReference type="Proteomes" id="UP000565723"/>
    </source>
</evidence>
<dbReference type="EC" id="3.1.3.15" evidence="4 11"/>
<evidence type="ECO:0000256" key="8">
    <source>
        <dbReference type="ARBA" id="ARBA00022842"/>
    </source>
</evidence>
<protein>
    <recommendedName>
        <fullName evidence="4 11">Histidinol-phosphatase</fullName>
        <ecNumber evidence="4 11">3.1.3.15</ecNumber>
    </recommendedName>
</protein>
<organism evidence="13 14">
    <name type="scientific">Ruegeria pomeroyi</name>
    <dbReference type="NCBI Taxonomy" id="89184"/>
    <lineage>
        <taxon>Bacteria</taxon>
        <taxon>Pseudomonadati</taxon>
        <taxon>Pseudomonadota</taxon>
        <taxon>Alphaproteobacteria</taxon>
        <taxon>Rhodobacterales</taxon>
        <taxon>Roseobacteraceae</taxon>
        <taxon>Ruegeria</taxon>
    </lineage>
</organism>
<dbReference type="Pfam" id="PF00459">
    <property type="entry name" value="Inositol_P"/>
    <property type="match status" value="1"/>
</dbReference>
<dbReference type="PANTHER" id="PTHR43200:SF6">
    <property type="entry name" value="3'(2'),5'-BISPHOSPHATE NUCLEOTIDASE"/>
    <property type="match status" value="1"/>
</dbReference>
<dbReference type="NCBIfam" id="TIGR02067">
    <property type="entry name" value="his_9_HisN"/>
    <property type="match status" value="1"/>
</dbReference>
<dbReference type="EMBL" id="JABXIY010000014">
    <property type="protein sequence ID" value="NVK96459.1"/>
    <property type="molecule type" value="Genomic_DNA"/>
</dbReference>
<dbReference type="InterPro" id="IPR011809">
    <property type="entry name" value="His_9_proposed"/>
</dbReference>
<dbReference type="GO" id="GO:0046872">
    <property type="term" value="F:metal ion binding"/>
    <property type="evidence" value="ECO:0007669"/>
    <property type="project" value="UniProtKB-KW"/>
</dbReference>
<dbReference type="InterPro" id="IPR051090">
    <property type="entry name" value="Inositol_monoP_superfamily"/>
</dbReference>
<dbReference type="SUPFAM" id="SSF56655">
    <property type="entry name" value="Carbohydrate phosphatase"/>
    <property type="match status" value="1"/>
</dbReference>
<gene>
    <name evidence="13" type="primary">hisN</name>
    <name evidence="13" type="ORF">HW564_05960</name>
</gene>
<sequence>MKPADFTDLEIAEKLADAARAAILPYFRRLDLGAENKLDTGFDPVTEADRAAELAMRDILADLRPDDGIHGEEFDEVEGRSGRVWVLDPIDGTRGFISGTPTWGVLIALSDMRGPFLGVVDQPYIGERFVGTPEGAYVTGPLGRQTLATRQGTDLSDAVLFTTFPELGSTAEEAAFRAVSSRVKLTRYGMDCYAYALLAAGLVDLVIEAGLKAVDIQAPIALIEAAGGIVTDWQGGPAHEGGRALAAANPQLHSAALDFLRGV</sequence>
<keyword evidence="8 12" id="KW-0460">Magnesium</keyword>
<proteinExistence type="inferred from homology"/>
<evidence type="ECO:0000256" key="6">
    <source>
        <dbReference type="ARBA" id="ARBA00022723"/>
    </source>
</evidence>
<keyword evidence="6 12" id="KW-0479">Metal-binding</keyword>
<comment type="similarity">
    <text evidence="3">Belongs to the inositol monophosphatase superfamily.</text>
</comment>
<dbReference type="Gene3D" id="3.40.190.80">
    <property type="match status" value="1"/>
</dbReference>
<evidence type="ECO:0000256" key="3">
    <source>
        <dbReference type="ARBA" id="ARBA00009759"/>
    </source>
</evidence>
<dbReference type="PRINTS" id="PR00377">
    <property type="entry name" value="IMPHPHTASES"/>
</dbReference>
<dbReference type="GO" id="GO:0000105">
    <property type="term" value="P:L-histidine biosynthetic process"/>
    <property type="evidence" value="ECO:0007669"/>
    <property type="project" value="UniProtKB-UniRule"/>
</dbReference>
<evidence type="ECO:0000256" key="7">
    <source>
        <dbReference type="ARBA" id="ARBA00022801"/>
    </source>
</evidence>
<evidence type="ECO:0000313" key="13">
    <source>
        <dbReference type="EMBL" id="NVK96459.1"/>
    </source>
</evidence>
<feature type="binding site" evidence="12">
    <location>
        <position position="215"/>
    </location>
    <ligand>
        <name>Mg(2+)</name>
        <dbReference type="ChEBI" id="CHEBI:18420"/>
        <label>1</label>
        <note>catalytic</note>
    </ligand>
</feature>
<comment type="pathway">
    <text evidence="2">Amino-acid biosynthesis; L-histidine biosynthesis; L-histidine from 5-phospho-alpha-D-ribose 1-diphosphate: step 8/9.</text>
</comment>
<evidence type="ECO:0000256" key="12">
    <source>
        <dbReference type="PIRSR" id="PIRSR600760-2"/>
    </source>
</evidence>
<evidence type="ECO:0000256" key="11">
    <source>
        <dbReference type="NCBIfam" id="TIGR02067"/>
    </source>
</evidence>
<dbReference type="CDD" id="cd01641">
    <property type="entry name" value="Bacterial_IMPase_like_1"/>
    <property type="match status" value="1"/>
</dbReference>
<evidence type="ECO:0000256" key="10">
    <source>
        <dbReference type="ARBA" id="ARBA00049158"/>
    </source>
</evidence>
<evidence type="ECO:0000256" key="1">
    <source>
        <dbReference type="ARBA" id="ARBA00001946"/>
    </source>
</evidence>
<comment type="caution">
    <text evidence="13">The sequence shown here is derived from an EMBL/GenBank/DDBJ whole genome shotgun (WGS) entry which is preliminary data.</text>
</comment>
<accession>A0A850LFB2</accession>
<dbReference type="GO" id="GO:0004401">
    <property type="term" value="F:histidinol-phosphatase activity"/>
    <property type="evidence" value="ECO:0007669"/>
    <property type="project" value="UniProtKB-UniRule"/>
</dbReference>
<dbReference type="Proteomes" id="UP000565723">
    <property type="component" value="Unassembled WGS sequence"/>
</dbReference>
<comment type="cofactor">
    <cofactor evidence="1 12">
        <name>Mg(2+)</name>
        <dbReference type="ChEBI" id="CHEBI:18420"/>
    </cofactor>
</comment>
<dbReference type="OMA" id="AYGDFWS"/>
<evidence type="ECO:0000256" key="2">
    <source>
        <dbReference type="ARBA" id="ARBA00004970"/>
    </source>
</evidence>
<feature type="binding site" evidence="12">
    <location>
        <position position="88"/>
    </location>
    <ligand>
        <name>Mg(2+)</name>
        <dbReference type="ChEBI" id="CHEBI:18420"/>
        <label>1</label>
        <note>catalytic</note>
    </ligand>
</feature>
<dbReference type="PROSITE" id="PS00629">
    <property type="entry name" value="IMP_1"/>
    <property type="match status" value="1"/>
</dbReference>
<keyword evidence="7 13" id="KW-0378">Hydrolase</keyword>
<feature type="binding site" evidence="12">
    <location>
        <position position="91"/>
    </location>
    <ligand>
        <name>Mg(2+)</name>
        <dbReference type="ChEBI" id="CHEBI:18420"/>
        <label>1</label>
        <note>catalytic</note>
    </ligand>
</feature>
<dbReference type="InterPro" id="IPR020583">
    <property type="entry name" value="Inositol_monoP_metal-BS"/>
</dbReference>
<dbReference type="InterPro" id="IPR000760">
    <property type="entry name" value="Inositol_monophosphatase-like"/>
</dbReference>